<sequence length="70" mass="6680">MSLFAVRPLASSAATSTGAAGAAEAPVVAAPAALVAGWTARSAGVSGVPLLVATEEASTAHWPSVALAVH</sequence>
<accession>A0ABP9QKM8</accession>
<dbReference type="EMBL" id="BAABJP010000029">
    <property type="protein sequence ID" value="GAA5163569.1"/>
    <property type="molecule type" value="Genomic_DNA"/>
</dbReference>
<evidence type="ECO:0000313" key="3">
    <source>
        <dbReference type="Proteomes" id="UP001428817"/>
    </source>
</evidence>
<evidence type="ECO:0008006" key="4">
    <source>
        <dbReference type="Google" id="ProtNLM"/>
    </source>
</evidence>
<gene>
    <name evidence="2" type="ORF">GCM10023321_50660</name>
</gene>
<organism evidence="2 3">
    <name type="scientific">Pseudonocardia eucalypti</name>
    <dbReference type="NCBI Taxonomy" id="648755"/>
    <lineage>
        <taxon>Bacteria</taxon>
        <taxon>Bacillati</taxon>
        <taxon>Actinomycetota</taxon>
        <taxon>Actinomycetes</taxon>
        <taxon>Pseudonocardiales</taxon>
        <taxon>Pseudonocardiaceae</taxon>
        <taxon>Pseudonocardia</taxon>
    </lineage>
</organism>
<reference evidence="3" key="1">
    <citation type="journal article" date="2019" name="Int. J. Syst. Evol. Microbiol.">
        <title>The Global Catalogue of Microorganisms (GCM) 10K type strain sequencing project: providing services to taxonomists for standard genome sequencing and annotation.</title>
        <authorList>
            <consortium name="The Broad Institute Genomics Platform"/>
            <consortium name="The Broad Institute Genome Sequencing Center for Infectious Disease"/>
            <person name="Wu L."/>
            <person name="Ma J."/>
        </authorList>
    </citation>
    <scope>NUCLEOTIDE SEQUENCE [LARGE SCALE GENOMIC DNA]</scope>
    <source>
        <strain evidence="3">JCM 18303</strain>
    </source>
</reference>
<feature type="chain" id="PRO_5045667560" description="Secreted protein" evidence="1">
    <location>
        <begin position="23"/>
        <end position="70"/>
    </location>
</feature>
<proteinExistence type="predicted"/>
<keyword evidence="1" id="KW-0732">Signal</keyword>
<evidence type="ECO:0000313" key="2">
    <source>
        <dbReference type="EMBL" id="GAA5163569.1"/>
    </source>
</evidence>
<feature type="signal peptide" evidence="1">
    <location>
        <begin position="1"/>
        <end position="22"/>
    </location>
</feature>
<keyword evidence="3" id="KW-1185">Reference proteome</keyword>
<evidence type="ECO:0000256" key="1">
    <source>
        <dbReference type="SAM" id="SignalP"/>
    </source>
</evidence>
<dbReference type="Proteomes" id="UP001428817">
    <property type="component" value="Unassembled WGS sequence"/>
</dbReference>
<name>A0ABP9QKM8_9PSEU</name>
<comment type="caution">
    <text evidence="2">The sequence shown here is derived from an EMBL/GenBank/DDBJ whole genome shotgun (WGS) entry which is preliminary data.</text>
</comment>
<protein>
    <recommendedName>
        <fullName evidence="4">Secreted protein</fullName>
    </recommendedName>
</protein>